<dbReference type="InterPro" id="IPR036412">
    <property type="entry name" value="HAD-like_sf"/>
</dbReference>
<name>A0AAP3XR49_9PROT</name>
<dbReference type="InterPro" id="IPR050155">
    <property type="entry name" value="HAD-like_hydrolase_sf"/>
</dbReference>
<keyword evidence="2" id="KW-1185">Reference proteome</keyword>
<dbReference type="SFLD" id="SFLDS00003">
    <property type="entry name" value="Haloacid_Dehalogenase"/>
    <property type="match status" value="1"/>
</dbReference>
<sequence length="230" mass="24319">MELVAGAPQGASRGACRLVVFDVDGTMVDSAATIVACAQAAFEAERLDIPTDEAVRRIVGLSLPQAMAVLLGHEDLLLAERIAGHYRTAFFARRTAPGFEEPLFPGTLELLEALAGRGLLMGVATGKAMRGLKAVLERHGIERHFVTLQTADLHPSKPHPSMVEAAMRETGCDPAETLLVGDTTYDIEMAAAAGALPVGVAWGNHPAAELEAAGAACILRRFDELLDLLD</sequence>
<dbReference type="InterPro" id="IPR041492">
    <property type="entry name" value="HAD_2"/>
</dbReference>
<dbReference type="PANTHER" id="PTHR43434:SF24">
    <property type="entry name" value="HYDROLASE-RELATED"/>
    <property type="match status" value="1"/>
</dbReference>
<organism evidence="1 2">
    <name type="scientific">Marinimicrococcus flavescens</name>
    <dbReference type="NCBI Taxonomy" id="3031815"/>
    <lineage>
        <taxon>Bacteria</taxon>
        <taxon>Pseudomonadati</taxon>
        <taxon>Pseudomonadota</taxon>
        <taxon>Alphaproteobacteria</taxon>
        <taxon>Geminicoccales</taxon>
        <taxon>Geminicoccaceae</taxon>
        <taxon>Marinimicrococcus</taxon>
    </lineage>
</organism>
<dbReference type="RefSeq" id="WP_327788828.1">
    <property type="nucleotide sequence ID" value="NZ_JARGEQ010000082.1"/>
</dbReference>
<keyword evidence="1" id="KW-0378">Hydrolase</keyword>
<dbReference type="PANTHER" id="PTHR43434">
    <property type="entry name" value="PHOSPHOGLYCOLATE PHOSPHATASE"/>
    <property type="match status" value="1"/>
</dbReference>
<dbReference type="InterPro" id="IPR006439">
    <property type="entry name" value="HAD-SF_hydro_IA"/>
</dbReference>
<dbReference type="InterPro" id="IPR023198">
    <property type="entry name" value="PGP-like_dom2"/>
</dbReference>
<accession>A0AAP3XR49</accession>
<reference evidence="1 2" key="1">
    <citation type="submission" date="2023-03" db="EMBL/GenBank/DDBJ databases">
        <title>YIM 152171 draft genome.</title>
        <authorList>
            <person name="Yang Z."/>
        </authorList>
    </citation>
    <scope>NUCLEOTIDE SEQUENCE [LARGE SCALE GENOMIC DNA]</scope>
    <source>
        <strain evidence="1 2">YIM 152171</strain>
    </source>
</reference>
<dbReference type="Gene3D" id="1.10.150.240">
    <property type="entry name" value="Putative phosphatase, domain 2"/>
    <property type="match status" value="1"/>
</dbReference>
<dbReference type="SFLD" id="SFLDG01129">
    <property type="entry name" value="C1.5:_HAD__Beta-PGM__Phosphata"/>
    <property type="match status" value="1"/>
</dbReference>
<dbReference type="Proteomes" id="UP001301140">
    <property type="component" value="Unassembled WGS sequence"/>
</dbReference>
<dbReference type="Gene3D" id="3.40.50.1000">
    <property type="entry name" value="HAD superfamily/HAD-like"/>
    <property type="match status" value="1"/>
</dbReference>
<evidence type="ECO:0000313" key="1">
    <source>
        <dbReference type="EMBL" id="MDF1586416.1"/>
    </source>
</evidence>
<comment type="caution">
    <text evidence="1">The sequence shown here is derived from an EMBL/GenBank/DDBJ whole genome shotgun (WGS) entry which is preliminary data.</text>
</comment>
<dbReference type="Pfam" id="PF13419">
    <property type="entry name" value="HAD_2"/>
    <property type="match status" value="1"/>
</dbReference>
<evidence type="ECO:0000313" key="2">
    <source>
        <dbReference type="Proteomes" id="UP001301140"/>
    </source>
</evidence>
<dbReference type="NCBIfam" id="TIGR01549">
    <property type="entry name" value="HAD-SF-IA-v1"/>
    <property type="match status" value="1"/>
</dbReference>
<dbReference type="NCBIfam" id="TIGR01509">
    <property type="entry name" value="HAD-SF-IA-v3"/>
    <property type="match status" value="1"/>
</dbReference>
<proteinExistence type="predicted"/>
<dbReference type="GO" id="GO:0008967">
    <property type="term" value="F:phosphoglycolate phosphatase activity"/>
    <property type="evidence" value="ECO:0007669"/>
    <property type="project" value="TreeGrafter"/>
</dbReference>
<dbReference type="EMBL" id="JARGEQ010000082">
    <property type="protein sequence ID" value="MDF1586416.1"/>
    <property type="molecule type" value="Genomic_DNA"/>
</dbReference>
<protein>
    <submittedName>
        <fullName evidence="1">HAD-IA family hydrolase</fullName>
    </submittedName>
</protein>
<dbReference type="InterPro" id="IPR023214">
    <property type="entry name" value="HAD_sf"/>
</dbReference>
<dbReference type="AlphaFoldDB" id="A0AAP3XR49"/>
<dbReference type="GO" id="GO:0006281">
    <property type="term" value="P:DNA repair"/>
    <property type="evidence" value="ECO:0007669"/>
    <property type="project" value="TreeGrafter"/>
</dbReference>
<gene>
    <name evidence="1" type="ORF">PZ740_08465</name>
</gene>
<dbReference type="SUPFAM" id="SSF56784">
    <property type="entry name" value="HAD-like"/>
    <property type="match status" value="1"/>
</dbReference>
<dbReference type="GO" id="GO:0005829">
    <property type="term" value="C:cytosol"/>
    <property type="evidence" value="ECO:0007669"/>
    <property type="project" value="TreeGrafter"/>
</dbReference>